<reference evidence="5" key="1">
    <citation type="journal article" date="2021" name="Proc. Natl. Acad. Sci. U.S.A.">
        <title>A Catalog of Tens of Thousands of Viruses from Human Metagenomes Reveals Hidden Associations with Chronic Diseases.</title>
        <authorList>
            <person name="Tisza M.J."/>
            <person name="Buck C.B."/>
        </authorList>
    </citation>
    <scope>NUCLEOTIDE SEQUENCE</scope>
    <source>
        <strain evidence="5">CtplG2</strain>
    </source>
</reference>
<dbReference type="InterPro" id="IPR040561">
    <property type="entry name" value="LPD38"/>
</dbReference>
<evidence type="ECO:0000313" key="5">
    <source>
        <dbReference type="EMBL" id="DAD74188.1"/>
    </source>
</evidence>
<evidence type="ECO:0000259" key="4">
    <source>
        <dbReference type="Pfam" id="PF18857"/>
    </source>
</evidence>
<dbReference type="InterPro" id="IPR040824">
    <property type="entry name" value="LPD3"/>
</dbReference>
<protein>
    <submittedName>
        <fullName evidence="5">Large polyvalent protein associated domain 38</fullName>
    </submittedName>
</protein>
<accession>A0A8S5LW42</accession>
<feature type="region of interest" description="Disordered" evidence="2">
    <location>
        <begin position="16"/>
        <end position="42"/>
    </location>
</feature>
<feature type="region of interest" description="Disordered" evidence="2">
    <location>
        <begin position="72"/>
        <end position="98"/>
    </location>
</feature>
<name>A0A8S5LW42_9CAUD</name>
<feature type="compositionally biased region" description="Polar residues" evidence="2">
    <location>
        <begin position="28"/>
        <end position="37"/>
    </location>
</feature>
<feature type="compositionally biased region" description="Polar residues" evidence="2">
    <location>
        <begin position="80"/>
        <end position="94"/>
    </location>
</feature>
<dbReference type="Pfam" id="PF18798">
    <property type="entry name" value="LPD3"/>
    <property type="match status" value="1"/>
</dbReference>
<sequence>MASFLKQMEELEKLKKKAQVAPKLQTHKGVSSGTPSSMPRAIDNLPKVNASQKAGMAAEKATRVFLQNSPDAYLPRPQQVGPSQWKGPTNTKNIGSVPGMSAAKRAASAAERASMAYQNAFLPTPKKQNTYGPQKWNGGAEELSAYNPFKKGPSVFETAMNNAKNMEQPATPTEARSGGGLFNRVYNAASSIGDSMIGADKSLKATAKQAFNNEKEYRKTLAELDSDINAYMAERDKYAPGSKEYKAINTVINNLYNAIDDLRNKAADMTDANEFMRSAEKLRNEATKGLSGLGLDLAEAGISMADNLTTMALTGFNPTATLALMGAKSAGQRANQLSNQGVSARDALGRGVISGVIEGLTEKIGLDNLFGLVKSNNIKALSSILKQAAAEGGEEGLSNILNYAVDWASGDRKDFDWDDFARSVRQGALSGLGFGIGGVASNTVLPRATGYSDMGHLNMERAVDGKRYGEILPRAVKKYSSDVSGVNVNIGSETVQNYINRIQKPINANEINSSIKIDMSETEREPILKNMSIKVSDATRKAVPAEITDKINSGKLNEAYKAIKAFAKSLGVFKQYENENIDIKFNFSGESYNKSKSEHMIRKNNVNDFLLMVNDFDNIIQNAIPIEIHSDRINGGALKNVRVLVSAFWNGKEVVPVEIEVKEYNQQENEPKLYMAVTINKKGNAVFAGSSLQSMHALALPYGDTVFVGSPKMGPQTLASPSESDAVMDNSTKIAPLAVSSPSTISLPDLIKGVNGNNGDFLKYFPDSMLDDEQIAYKNAALEKERVKYENKNKKSDSLPVNGLQLSEMEATSDPIFNIPQSFENNKFADANTSFYKSEVGEQAKQENEKNYHGVIKARTDIFTRGILDNFNKARKFFIDYAKNNFKPQYINKETGKSIDVGRNGLDKVLSGNITYEKYASVFHIPELIENATYIGKADNYHTERPDRQNSVKTYSYYESPISIDGKMYIAYIRVRNTLMGDKYYGHTIGEILDRIKIEPLETRAFAEKSEIQSVNEVSSDSKNIIPQTSENINNSAPKELGKRQVMPEAVPKTSTVPDNALGIVPPEVQELFELKAQAEEESKRLYQNTVNGLAPFDRMAKVDTRDNRRNISALSNKYGQKGGMLDTILTSGLYDINGNKVDDRSWVSIVSQVPKEQIGDFNTYLQELHNIDRQAQGKPVTEHTADESRKIVADLNVKYPEFKKYQKEINDYLDKFFHLYLVDAGMMTEQAYREMRKKYPNYIPSFRVGEDSGGGGMKPKKKIKNSTGIGKAVGGISEVMSFDEAVAKKMNTVMSAAVKNDISREVFAFAEALPSEAAKNGVLIQNDNNGKPFDIDDVDRELIRKIDKGNYSVTFYNNGKPQTMKISKDVYEAYEFLEDKIGNSAIRWAANLGNKLTSPMKALTTQYNPLFALTNIIRDAQTYTINNTATKPLQAQKNYVKAIAGIIRRSDAYNQYKALGGSQNGYFGKNIYEQAESRVNPKAVKGKRKAIEVLKTPLTAVEKMGEFTEKIPRFAEYLNTVENLGDTDAGRLQASLNAADVTVNFNRSSTLSTLANAWVPYFNAGLQGADKTFRQIKAHPFKTTARATVSVFLPTLLLYLVNKDNPHWKDVKDGVRDGYYLIPNVLGPNSGGYAETFIRVPKSREFGALLSASFERFIRAVDEAVENDKDMKETLPTAFDGYMQTFLNSFMPPDILGDNILGSIARLNTNTAWHGGKIVPSTMENVSPRNQYDINTSQIAMNIAEKANKVPFLPDAFKSPMKVDYLIDSYGGYAGDLLQGLTSRKNIGEDNMGTVLNSLYNGFVHPAKQRFTTDSAYSSYNLERFYNRINELDKAANDRDIDEGLPTEYRTPEEKVLSDFTKARSDIADITKQERAVLERAIPISEKNKEIRQLKQEKNRIAKDILQREDELYKGYTENYIPKLSGLTDDRQEAAKQLYNDYGLTYDEYLDMYDKYKEINDMDVNKRLKATYFEDYLESLGYTDQYNIKPELQDEFSYWNMTPATSYYGSKDYQKVNGILPVETYADLSSIVNGLESNVDYPKGKRSPYVKSLIDRYLERYGYNPTYGERMKIYDSMGVAKGYRY</sequence>
<evidence type="ECO:0000256" key="2">
    <source>
        <dbReference type="SAM" id="MobiDB-lite"/>
    </source>
</evidence>
<dbReference type="EMBL" id="BK014753">
    <property type="protein sequence ID" value="DAD74188.1"/>
    <property type="molecule type" value="Genomic_DNA"/>
</dbReference>
<proteinExistence type="predicted"/>
<evidence type="ECO:0000259" key="3">
    <source>
        <dbReference type="Pfam" id="PF18798"/>
    </source>
</evidence>
<keyword evidence="1" id="KW-0175">Coiled coil</keyword>
<feature type="domain" description="Large polyvalent protein associated" evidence="4">
    <location>
        <begin position="1607"/>
        <end position="1787"/>
    </location>
</feature>
<evidence type="ECO:0000256" key="1">
    <source>
        <dbReference type="SAM" id="Coils"/>
    </source>
</evidence>
<feature type="coiled-coil region" evidence="1">
    <location>
        <begin position="214"/>
        <end position="279"/>
    </location>
</feature>
<organism evidence="5">
    <name type="scientific">Myoviridae sp. ctplG2</name>
    <dbReference type="NCBI Taxonomy" id="2826700"/>
    <lineage>
        <taxon>Viruses</taxon>
        <taxon>Duplodnaviria</taxon>
        <taxon>Heunggongvirae</taxon>
        <taxon>Uroviricota</taxon>
        <taxon>Caudoviricetes</taxon>
    </lineage>
</organism>
<feature type="coiled-coil region" evidence="1">
    <location>
        <begin position="1885"/>
        <end position="1912"/>
    </location>
</feature>
<dbReference type="Pfam" id="PF18857">
    <property type="entry name" value="LPD38"/>
    <property type="match status" value="1"/>
</dbReference>
<feature type="domain" description="Large polyvalent protein-associated" evidence="3">
    <location>
        <begin position="873"/>
        <end position="985"/>
    </location>
</feature>